<evidence type="ECO:0000256" key="2">
    <source>
        <dbReference type="SAM" id="Phobius"/>
    </source>
</evidence>
<keyword evidence="2" id="KW-0812">Transmembrane</keyword>
<feature type="transmembrane region" description="Helical" evidence="2">
    <location>
        <begin position="174"/>
        <end position="197"/>
    </location>
</feature>
<dbReference type="GO" id="GO:0006874">
    <property type="term" value="P:intracellular calcium ion homeostasis"/>
    <property type="evidence" value="ECO:0007669"/>
    <property type="project" value="TreeGrafter"/>
</dbReference>
<dbReference type="SUPFAM" id="SSF47473">
    <property type="entry name" value="EF-hand"/>
    <property type="match status" value="1"/>
</dbReference>
<dbReference type="InterPro" id="IPR002048">
    <property type="entry name" value="EF_hand_dom"/>
</dbReference>
<accession>A0AAI9E8Y9</accession>
<keyword evidence="2" id="KW-1133">Transmembrane helix</keyword>
<comment type="caution">
    <text evidence="4">The sequence shown here is derived from an EMBL/GenBank/DDBJ whole genome shotgun (WGS) entry which is preliminary data.</text>
</comment>
<dbReference type="Gene3D" id="1.10.238.10">
    <property type="entry name" value="EF-hand"/>
    <property type="match status" value="1"/>
</dbReference>
<dbReference type="PROSITE" id="PS50222">
    <property type="entry name" value="EF_HAND_2"/>
    <property type="match status" value="1"/>
</dbReference>
<evidence type="ECO:0000259" key="3">
    <source>
        <dbReference type="PROSITE" id="PS50222"/>
    </source>
</evidence>
<evidence type="ECO:0000313" key="4">
    <source>
        <dbReference type="EMBL" id="CAK3903341.1"/>
    </source>
</evidence>
<proteinExistence type="predicted"/>
<dbReference type="Pfam" id="PF00924">
    <property type="entry name" value="MS_channel_2nd"/>
    <property type="match status" value="1"/>
</dbReference>
<protein>
    <submittedName>
        <fullName evidence="4">Uncharacterized family -like</fullName>
    </submittedName>
</protein>
<dbReference type="Proteomes" id="UP001296104">
    <property type="component" value="Unassembled WGS sequence"/>
</dbReference>
<dbReference type="InterPro" id="IPR006685">
    <property type="entry name" value="MscS_channel_2nd"/>
</dbReference>
<dbReference type="PANTHER" id="PTHR31323:SF14">
    <property type="entry name" value="MECHANOSENSITIVE ION CHANNEL PROTEIN MSY2"/>
    <property type="match status" value="1"/>
</dbReference>
<feature type="region of interest" description="Disordered" evidence="1">
    <location>
        <begin position="436"/>
        <end position="476"/>
    </location>
</feature>
<reference evidence="4" key="1">
    <citation type="submission" date="2023-11" db="EMBL/GenBank/DDBJ databases">
        <authorList>
            <person name="Alioto T."/>
            <person name="Alioto T."/>
            <person name="Gomez Garrido J."/>
        </authorList>
    </citation>
    <scope>NUCLEOTIDE SEQUENCE</scope>
</reference>
<dbReference type="SUPFAM" id="SSF50182">
    <property type="entry name" value="Sm-like ribonucleoproteins"/>
    <property type="match status" value="1"/>
</dbReference>
<keyword evidence="2" id="KW-0472">Membrane</keyword>
<feature type="transmembrane region" description="Helical" evidence="2">
    <location>
        <begin position="209"/>
        <end position="236"/>
    </location>
</feature>
<dbReference type="PANTHER" id="PTHR31323">
    <property type="entry name" value="MECHANOSENSITIVE ION CHANNEL PROTEIN MSY2"/>
    <property type="match status" value="1"/>
</dbReference>
<dbReference type="InterPro" id="IPR011992">
    <property type="entry name" value="EF-hand-dom_pair"/>
</dbReference>
<feature type="domain" description="EF-hand" evidence="3">
    <location>
        <begin position="125"/>
        <end position="160"/>
    </location>
</feature>
<keyword evidence="5" id="KW-1185">Reference proteome</keyword>
<organism evidence="4 5">
    <name type="scientific">Lecanosticta acicola</name>
    <dbReference type="NCBI Taxonomy" id="111012"/>
    <lineage>
        <taxon>Eukaryota</taxon>
        <taxon>Fungi</taxon>
        <taxon>Dikarya</taxon>
        <taxon>Ascomycota</taxon>
        <taxon>Pezizomycotina</taxon>
        <taxon>Dothideomycetes</taxon>
        <taxon>Dothideomycetidae</taxon>
        <taxon>Mycosphaerellales</taxon>
        <taxon>Mycosphaerellaceae</taxon>
        <taxon>Lecanosticta</taxon>
    </lineage>
</organism>
<dbReference type="EMBL" id="CAVMBE010000011">
    <property type="protein sequence ID" value="CAK3903341.1"/>
    <property type="molecule type" value="Genomic_DNA"/>
</dbReference>
<sequence length="476" mass="53502">MLYDRSRQLFPEFSKDFEHEDKEIHNTAFVELKAKMDEKGISVGSEILNIVNRVRDKAAAAVGALASDATGEELGATTHAHSVVTKALENERASKALARRLWLSLCAAGKDAVYKQDILNMLGPNREDEAEEIFHILDRDGNEDVSLDDMTAIVVNCGRQRKDRASSIRDISDAIAVLDKILSVIVIIAIACIYALAFSSKLESRSSQIWVSFASLSFSIGGTVTEFFACCIFLFVKHPYDVGDRVDIGKQELVVKQISLMYSIFKRVDTGSVVQIPHNIANTLWIENISRSKAMKERVKVKVCFGTKMEEILALRKEMEKFVNAPENRHDFLPDFDIEITSVEDLFALELRIELRHKSNWANESLRLHRRNKFMCELLAAFRRIPIERPGGNWGPANPSYMCELTNQEANEWQKVQAEKTEATRLYPTSIPLSELLPTRDSSPAQAMFPGLRQRTPGSAYGNTGRHPSGPVWSPL</sequence>
<gene>
    <name evidence="4" type="ORF">LECACI_7A002498</name>
</gene>
<evidence type="ECO:0000256" key="1">
    <source>
        <dbReference type="SAM" id="MobiDB-lite"/>
    </source>
</evidence>
<evidence type="ECO:0000313" key="5">
    <source>
        <dbReference type="Proteomes" id="UP001296104"/>
    </source>
</evidence>
<dbReference type="AlphaFoldDB" id="A0AAI9E8Y9"/>
<dbReference type="GO" id="GO:0005262">
    <property type="term" value="F:calcium channel activity"/>
    <property type="evidence" value="ECO:0007669"/>
    <property type="project" value="TreeGrafter"/>
</dbReference>
<dbReference type="GO" id="GO:0016020">
    <property type="term" value="C:membrane"/>
    <property type="evidence" value="ECO:0007669"/>
    <property type="project" value="InterPro"/>
</dbReference>
<dbReference type="GO" id="GO:0005509">
    <property type="term" value="F:calcium ion binding"/>
    <property type="evidence" value="ECO:0007669"/>
    <property type="project" value="InterPro"/>
</dbReference>
<dbReference type="InterPro" id="IPR010920">
    <property type="entry name" value="LSM_dom_sf"/>
</dbReference>
<name>A0AAI9E8Y9_9PEZI</name>